<feature type="domain" description="Arf-GAP" evidence="10">
    <location>
        <begin position="684"/>
        <end position="819"/>
    </location>
</feature>
<keyword evidence="14" id="KW-1185">Reference proteome</keyword>
<evidence type="ECO:0000313" key="14">
    <source>
        <dbReference type="Proteomes" id="UP000314986"/>
    </source>
</evidence>
<feature type="compositionally biased region" description="Polar residues" evidence="7">
    <location>
        <begin position="144"/>
        <end position="162"/>
    </location>
</feature>
<feature type="domain" description="PH" evidence="8">
    <location>
        <begin position="1021"/>
        <end position="1119"/>
    </location>
</feature>
<evidence type="ECO:0000259" key="10">
    <source>
        <dbReference type="PROSITE" id="PS50115"/>
    </source>
</evidence>
<dbReference type="Pfam" id="PF00788">
    <property type="entry name" value="RA"/>
    <property type="match status" value="1"/>
</dbReference>
<dbReference type="SMART" id="SM00324">
    <property type="entry name" value="RhoGAP"/>
    <property type="match status" value="1"/>
</dbReference>
<dbReference type="OrthoDB" id="29546at2759"/>
<dbReference type="STRING" id="7868.ENSCMIP00000025660"/>
<dbReference type="SUPFAM" id="SSF50729">
    <property type="entry name" value="PH domain-like"/>
    <property type="match status" value="5"/>
</dbReference>
<keyword evidence="2" id="KW-0343">GTPase activation</keyword>
<dbReference type="InterPro" id="IPR029071">
    <property type="entry name" value="Ubiquitin-like_domsf"/>
</dbReference>
<evidence type="ECO:0000259" key="8">
    <source>
        <dbReference type="PROSITE" id="PS50003"/>
    </source>
</evidence>
<feature type="domain" description="SAM" evidence="9">
    <location>
        <begin position="6"/>
        <end position="64"/>
    </location>
</feature>
<evidence type="ECO:0000259" key="9">
    <source>
        <dbReference type="PROSITE" id="PS50105"/>
    </source>
</evidence>
<reference evidence="13" key="4">
    <citation type="submission" date="2025-08" db="UniProtKB">
        <authorList>
            <consortium name="Ensembl"/>
        </authorList>
    </citation>
    <scope>IDENTIFICATION</scope>
</reference>
<dbReference type="InterPro" id="IPR011993">
    <property type="entry name" value="PH-like_dom_sf"/>
</dbReference>
<dbReference type="Gene3D" id="1.10.150.50">
    <property type="entry name" value="Transcription Factor, Ets-1"/>
    <property type="match status" value="1"/>
</dbReference>
<dbReference type="InterPro" id="IPR052227">
    <property type="entry name" value="Arf-Rho-GAP_ANK-PH_domain"/>
</dbReference>
<proteinExistence type="predicted"/>
<dbReference type="InParanoid" id="A0A4W3IYF6"/>
<comment type="subcellular location">
    <subcellularLocation>
        <location evidence="1">Cytoplasm</location>
    </subcellularLocation>
</comment>
<dbReference type="InterPro" id="IPR008936">
    <property type="entry name" value="Rho_GTPase_activation_prot"/>
</dbReference>
<feature type="region of interest" description="Disordered" evidence="7">
    <location>
        <begin position="395"/>
        <end position="416"/>
    </location>
</feature>
<dbReference type="Gene3D" id="2.30.29.30">
    <property type="entry name" value="Pleckstrin-homology domain (PH domain)/Phosphotyrosine-binding domain (PTB)"/>
    <property type="match status" value="5"/>
</dbReference>
<dbReference type="InterPro" id="IPR001849">
    <property type="entry name" value="PH_domain"/>
</dbReference>
<dbReference type="SUPFAM" id="SSF48350">
    <property type="entry name" value="GTPase activation domain, GAP"/>
    <property type="match status" value="1"/>
</dbReference>
<evidence type="ECO:0000256" key="3">
    <source>
        <dbReference type="ARBA" id="ARBA00022490"/>
    </source>
</evidence>
<evidence type="ECO:0000256" key="2">
    <source>
        <dbReference type="ARBA" id="ARBA00022468"/>
    </source>
</evidence>
<feature type="region of interest" description="Disordered" evidence="7">
    <location>
        <begin position="76"/>
        <end position="247"/>
    </location>
</feature>
<dbReference type="PROSITE" id="PS50115">
    <property type="entry name" value="ARFGAP"/>
    <property type="match status" value="1"/>
</dbReference>
<evidence type="ECO:0000256" key="4">
    <source>
        <dbReference type="ARBA" id="ARBA00022553"/>
    </source>
</evidence>
<feature type="domain" description="PH" evidence="8">
    <location>
        <begin position="900"/>
        <end position="1010"/>
    </location>
</feature>
<feature type="compositionally biased region" description="Low complexity" evidence="7">
    <location>
        <begin position="223"/>
        <end position="234"/>
    </location>
</feature>
<dbReference type="CDD" id="cd17227">
    <property type="entry name" value="RA_ARAP2"/>
    <property type="match status" value="1"/>
</dbReference>
<dbReference type="Gene3D" id="3.10.20.90">
    <property type="entry name" value="Phosphatidylinositol 3-kinase Catalytic Subunit, Chain A, domain 1"/>
    <property type="match status" value="1"/>
</dbReference>
<dbReference type="CTD" id="116984"/>
<dbReference type="SUPFAM" id="SSF47769">
    <property type="entry name" value="SAM/Pointed domain"/>
    <property type="match status" value="1"/>
</dbReference>
<reference evidence="14" key="1">
    <citation type="journal article" date="2006" name="Science">
        <title>Ancient noncoding elements conserved in the human genome.</title>
        <authorList>
            <person name="Venkatesh B."/>
            <person name="Kirkness E.F."/>
            <person name="Loh Y.H."/>
            <person name="Halpern A.L."/>
            <person name="Lee A.P."/>
            <person name="Johnson J."/>
            <person name="Dandona N."/>
            <person name="Viswanathan L.D."/>
            <person name="Tay A."/>
            <person name="Venter J.C."/>
            <person name="Strausberg R.L."/>
            <person name="Brenner S."/>
        </authorList>
    </citation>
    <scope>NUCLEOTIDE SEQUENCE [LARGE SCALE GENOMIC DNA]</scope>
</reference>
<dbReference type="PANTHER" id="PTHR45899:SF1">
    <property type="entry name" value="ARF-GAP WITH RHO-GAP DOMAIN, ANK REPEAT AND PH DOMAIN-CONTAINING PROTEIN 2"/>
    <property type="match status" value="1"/>
</dbReference>
<dbReference type="Gene3D" id="1.10.555.10">
    <property type="entry name" value="Rho GTPase activation protein"/>
    <property type="match status" value="1"/>
</dbReference>
<dbReference type="PANTHER" id="PTHR45899">
    <property type="entry name" value="RHO GTPASE ACTIVATING PROTEIN AT 15B, ISOFORM C"/>
    <property type="match status" value="1"/>
</dbReference>
<evidence type="ECO:0000256" key="5">
    <source>
        <dbReference type="ARBA" id="ARBA00022737"/>
    </source>
</evidence>
<dbReference type="Ensembl" id="ENSCMIT00000026083.1">
    <property type="protein sequence ID" value="ENSCMIP00000025660.1"/>
    <property type="gene ID" value="ENSCMIG00000011206.1"/>
</dbReference>
<keyword evidence="3" id="KW-0963">Cytoplasm</keyword>
<dbReference type="KEGG" id="cmk:103175844"/>
<evidence type="ECO:0000256" key="1">
    <source>
        <dbReference type="ARBA" id="ARBA00004496"/>
    </source>
</evidence>
<dbReference type="GO" id="GO:0005547">
    <property type="term" value="F:phosphatidylinositol-3,4,5-trisphosphate binding"/>
    <property type="evidence" value="ECO:0007669"/>
    <property type="project" value="InterPro"/>
</dbReference>
<feature type="domain" description="Rho-GAP" evidence="12">
    <location>
        <begin position="1128"/>
        <end position="1304"/>
    </location>
</feature>
<keyword evidence="6" id="KW-0863">Zinc-finger</keyword>
<gene>
    <name evidence="13" type="primary">arap2</name>
</gene>
<name>A0A4W3IYF6_CALMI</name>
<protein>
    <submittedName>
        <fullName evidence="13">ArfGAP with RhoGAP domain, ankyrin repeat and PH domain 2</fullName>
    </submittedName>
</protein>
<feature type="compositionally biased region" description="Basic and acidic residues" evidence="7">
    <location>
        <begin position="82"/>
        <end position="94"/>
    </location>
</feature>
<dbReference type="SMART" id="SM00105">
    <property type="entry name" value="ArfGap"/>
    <property type="match status" value="1"/>
</dbReference>
<reference evidence="14" key="2">
    <citation type="journal article" date="2007" name="PLoS Biol.">
        <title>Survey sequencing and comparative analysis of the elephant shark (Callorhinchus milii) genome.</title>
        <authorList>
            <person name="Venkatesh B."/>
            <person name="Kirkness E.F."/>
            <person name="Loh Y.H."/>
            <person name="Halpern A.L."/>
            <person name="Lee A.P."/>
            <person name="Johnson J."/>
            <person name="Dandona N."/>
            <person name="Viswanathan L.D."/>
            <person name="Tay A."/>
            <person name="Venter J.C."/>
            <person name="Strausberg R.L."/>
            <person name="Brenner S."/>
        </authorList>
    </citation>
    <scope>NUCLEOTIDE SEQUENCE [LARGE SCALE GENOMIC DNA]</scope>
</reference>
<evidence type="ECO:0000259" key="12">
    <source>
        <dbReference type="PROSITE" id="PS50238"/>
    </source>
</evidence>
<dbReference type="GeneID" id="103175844"/>
<dbReference type="InterPro" id="IPR037858">
    <property type="entry name" value="RhoGAP_ARAP"/>
</dbReference>
<dbReference type="InterPro" id="IPR001164">
    <property type="entry name" value="ArfGAP_dom"/>
</dbReference>
<dbReference type="InterPro" id="IPR037278">
    <property type="entry name" value="ARFGAP/RecO"/>
</dbReference>
<dbReference type="PROSITE" id="PS50200">
    <property type="entry name" value="RA"/>
    <property type="match status" value="1"/>
</dbReference>
<evidence type="ECO:0000256" key="7">
    <source>
        <dbReference type="SAM" id="MobiDB-lite"/>
    </source>
</evidence>
<dbReference type="SUPFAM" id="SSF57863">
    <property type="entry name" value="ArfGap/RecO-like zinc finger"/>
    <property type="match status" value="1"/>
</dbReference>
<dbReference type="PROSITE" id="PS50003">
    <property type="entry name" value="PH_DOMAIN"/>
    <property type="match status" value="5"/>
</dbReference>
<dbReference type="Gene3D" id="1.10.220.150">
    <property type="entry name" value="Arf GTPase activating protein"/>
    <property type="match status" value="1"/>
</dbReference>
<dbReference type="PRINTS" id="PR00405">
    <property type="entry name" value="REVINTRACTNG"/>
</dbReference>
<dbReference type="InterPro" id="IPR001660">
    <property type="entry name" value="SAM"/>
</dbReference>
<sequence>MSSSSEAGRDIADWLTGIHLEQYTIHFKESGYCTVGACEHVNNETLLELGIAPTGHRKRILRQLFCEFPPMQDEAVGSQALDKQENKGNKRDSDNQGVALRSPPAIEEIEKSTPVSKPRRIYAKSGLTSDRPDPAHSDGCVISKRNTFQPPQVAQVEGQQKCSHGKGLKLHIPEPEDSSFSSCEQQGDVKKDNPADGRPPLPPRVNQGTPPLPFTGDKAQLPSASADSSDCTSTKETSVEADQTPTSPFFEFRGEMRANALYDGIQIVPDQTLMGTSRESDLRNRPPAELPSLCAAQAVPLCAADNSSLLKRRNFNLSNVSKTCDVPKIPLSYDDENKPSPISPYGETFLYQHPEDSEDLNKVALYITETSTRAKNEEMGTNIDSRNHDQTKLCADHDKQKSSHLGGCSTKKDSKTEHSTVDNSVWKLRSEYTTTAEVYESVQATSTSNFAYSEGHPMQFDLGRRSLNSDSDIHSDVEISPYACFYGAAKSTKEGWLDKLSPQGNCMFQKRWVKFDGDNLAYYNNEKEMYSKGIIPASSIITVRGIGDSKFEVLTSNRTFTFRVEKEGERDDWINKLLNAVKSQSNTFPHLGSRSNVSFEKSGYLELKGYKARIFIALKGVKVWIYKNEQDFKSGVGITTVDTNVATVKDVDRKGFELSTPFRNFSFTAESEREKQDWIETLEGSIAESLSDYEVAEKIWFNESNRSCADCRSLDPEWASINLCVVICKKCAGQHRSLGSNISKVRSLKLDISIWSNELVELFIVVGNKNANSFWTANLKAEEELDMDALPDRRLEFITQKYKERKFRKIPLTFLTQEELNKSLCQAVVKQDVLETMSLVFSGADAMCATGDATHCTPYLLAQKAGQRLQMEFLFHNKLSVIPKIDSPSEAAVHSQTSCSTFLCGFLYKAINTTKTVSEKRLKEEFNKRWCTLEGGFLSYYESDKSATPNGRIDISEVVCLGVNKPDLTWGTGVSYTFEMYLLSECLFSFGTDSAETLKDWTRAICKCFIPAVVENLLKKDYELIGRLYYKDVHNLERWSAGWFTLEKSKLCFCPEQDGAEEDSVYLKRLQELTVTTQLEHNEKKDVLLLVEKGRTLYMHGHTKLDFTVWHMAIKKAAGTDGNALRDQQLSKNDIPIIVDSCIAFVTQYGLNCEGMYRKNGTPSRVSQLLDQFRKDARNVKLRAGEHQLGDVADVLKRFLFEMDDALLTKELYPYWLSALDVQDEKERLEKYRMLIQTLPRVNRVTLAALIGHLYRVQKCSEMNQMSTQSLSQVLSSYLFQTEGQNKQEENVTEDLINLYVRLFDVNEDQVKQMDIENSYIMTWKDTQIPQTVDLIIEVYLEKKEPDSSYMLRVSPTMTAEELTHSVLEMKNVISDKKDVWVTFEVIENGDLERPLHHKENVLDQVLQWSLLSEPESAYLIVKQFQAAKAIKTYLAKNMKEPGKAGNLKWREEPSKLLSGNKFQDRYCVLKDEKLLLYKDMKSNKPEREVLIKSLKFYLGLKRRLKSPCSLGFTLYAEKQQWYLCCDKEETYTGWLASLLIAQHEGDLWPALGKIPITSLMLNAKLCSKSLTPIQKKAETRKTERPQDYGKLKLNHVLRQTFREDTLGRSSHMAACLESSAVSPATGQQPTRLALYAGQTDFLHSSAKSKHGRAPPVRGRPEVISNKTVLEADPRLHSKLMQELNSVFLKKKITGEE</sequence>
<evidence type="ECO:0000256" key="6">
    <source>
        <dbReference type="PROSITE-ProRule" id="PRU00288"/>
    </source>
</evidence>
<dbReference type="Pfam" id="PF00620">
    <property type="entry name" value="RhoGAP"/>
    <property type="match status" value="1"/>
</dbReference>
<dbReference type="SMART" id="SM00454">
    <property type="entry name" value="SAM"/>
    <property type="match status" value="1"/>
</dbReference>
<feature type="domain" description="PH" evidence="8">
    <location>
        <begin position="598"/>
        <end position="687"/>
    </location>
</feature>
<keyword evidence="5" id="KW-0677">Repeat</keyword>
<dbReference type="GO" id="GO:0008270">
    <property type="term" value="F:zinc ion binding"/>
    <property type="evidence" value="ECO:0007669"/>
    <property type="project" value="UniProtKB-KW"/>
</dbReference>
<dbReference type="PROSITE" id="PS50238">
    <property type="entry name" value="RHOGAP"/>
    <property type="match status" value="1"/>
</dbReference>
<dbReference type="Pfam" id="PF00536">
    <property type="entry name" value="SAM_1"/>
    <property type="match status" value="1"/>
</dbReference>
<dbReference type="InterPro" id="IPR000159">
    <property type="entry name" value="RA_dom"/>
</dbReference>
<evidence type="ECO:0000259" key="11">
    <source>
        <dbReference type="PROSITE" id="PS50200"/>
    </source>
</evidence>
<dbReference type="CDD" id="cd13253">
    <property type="entry name" value="PH1_ARAP"/>
    <property type="match status" value="1"/>
</dbReference>
<keyword evidence="6" id="KW-0862">Zinc</keyword>
<dbReference type="Pfam" id="PF01412">
    <property type="entry name" value="ArfGap"/>
    <property type="match status" value="1"/>
</dbReference>
<dbReference type="PROSITE" id="PS50105">
    <property type="entry name" value="SAM_DOMAIN"/>
    <property type="match status" value="1"/>
</dbReference>
<keyword evidence="4" id="KW-0597">Phosphoprotein</keyword>
<dbReference type="CDD" id="cd04385">
    <property type="entry name" value="RhoGAP_ARAP"/>
    <property type="match status" value="1"/>
</dbReference>
<evidence type="ECO:0000313" key="13">
    <source>
        <dbReference type="Ensembl" id="ENSCMIP00000025660.1"/>
    </source>
</evidence>
<dbReference type="InterPro" id="IPR013761">
    <property type="entry name" value="SAM/pointed_sf"/>
</dbReference>
<feature type="domain" description="Ras-associating" evidence="11">
    <location>
        <begin position="1333"/>
        <end position="1427"/>
    </location>
</feature>
<dbReference type="Proteomes" id="UP000314986">
    <property type="component" value="Unassembled WGS sequence"/>
</dbReference>
<dbReference type="InterPro" id="IPR038508">
    <property type="entry name" value="ArfGAP_dom_sf"/>
</dbReference>
<feature type="domain" description="PH" evidence="8">
    <location>
        <begin position="490"/>
        <end position="582"/>
    </location>
</feature>
<dbReference type="GO" id="GO:0007165">
    <property type="term" value="P:signal transduction"/>
    <property type="evidence" value="ECO:0007669"/>
    <property type="project" value="InterPro"/>
</dbReference>
<organism evidence="13 14">
    <name type="scientific">Callorhinchus milii</name>
    <name type="common">Ghost shark</name>
    <dbReference type="NCBI Taxonomy" id="7868"/>
    <lineage>
        <taxon>Eukaryota</taxon>
        <taxon>Metazoa</taxon>
        <taxon>Chordata</taxon>
        <taxon>Craniata</taxon>
        <taxon>Vertebrata</taxon>
        <taxon>Chondrichthyes</taxon>
        <taxon>Holocephali</taxon>
        <taxon>Chimaeriformes</taxon>
        <taxon>Callorhinchidae</taxon>
        <taxon>Callorhinchus</taxon>
    </lineage>
</organism>
<dbReference type="InterPro" id="IPR000198">
    <property type="entry name" value="RhoGAP_dom"/>
</dbReference>
<reference evidence="14" key="3">
    <citation type="journal article" date="2014" name="Nature">
        <title>Elephant shark genome provides unique insights into gnathostome evolution.</title>
        <authorList>
            <consortium name="International Elephant Shark Genome Sequencing Consortium"/>
            <person name="Venkatesh B."/>
            <person name="Lee A.P."/>
            <person name="Ravi V."/>
            <person name="Maurya A.K."/>
            <person name="Lian M.M."/>
            <person name="Swann J.B."/>
            <person name="Ohta Y."/>
            <person name="Flajnik M.F."/>
            <person name="Sutoh Y."/>
            <person name="Kasahara M."/>
            <person name="Hoon S."/>
            <person name="Gangu V."/>
            <person name="Roy S.W."/>
            <person name="Irimia M."/>
            <person name="Korzh V."/>
            <person name="Kondrychyn I."/>
            <person name="Lim Z.W."/>
            <person name="Tay B.H."/>
            <person name="Tohari S."/>
            <person name="Kong K.W."/>
            <person name="Ho S."/>
            <person name="Lorente-Galdos B."/>
            <person name="Quilez J."/>
            <person name="Marques-Bonet T."/>
            <person name="Raney B.J."/>
            <person name="Ingham P.W."/>
            <person name="Tay A."/>
            <person name="Hillier L.W."/>
            <person name="Minx P."/>
            <person name="Boehm T."/>
            <person name="Wilson R.K."/>
            <person name="Brenner S."/>
            <person name="Warren W.C."/>
        </authorList>
    </citation>
    <scope>NUCLEOTIDE SEQUENCE [LARGE SCALE GENOMIC DNA]</scope>
</reference>
<dbReference type="GO" id="GO:0005737">
    <property type="term" value="C:cytoplasm"/>
    <property type="evidence" value="ECO:0007669"/>
    <property type="project" value="UniProtKB-SubCell"/>
</dbReference>
<dbReference type="SUPFAM" id="SSF54236">
    <property type="entry name" value="Ubiquitin-like"/>
    <property type="match status" value="1"/>
</dbReference>
<keyword evidence="6" id="KW-0479">Metal-binding</keyword>
<accession>A0A4W3IYF6</accession>
<dbReference type="Pfam" id="PF00169">
    <property type="entry name" value="PH"/>
    <property type="match status" value="3"/>
</dbReference>
<dbReference type="OMA" id="FQKRWCT"/>
<reference evidence="13" key="5">
    <citation type="submission" date="2025-09" db="UniProtKB">
        <authorList>
            <consortium name="Ensembl"/>
        </authorList>
    </citation>
    <scope>IDENTIFICATION</scope>
</reference>
<dbReference type="GO" id="GO:0005096">
    <property type="term" value="F:GTPase activator activity"/>
    <property type="evidence" value="ECO:0007669"/>
    <property type="project" value="UniProtKB-KW"/>
</dbReference>
<feature type="domain" description="PH" evidence="8">
    <location>
        <begin position="1441"/>
        <end position="1544"/>
    </location>
</feature>
<dbReference type="GeneTree" id="ENSGT00940000160197"/>
<dbReference type="SMART" id="SM00233">
    <property type="entry name" value="PH"/>
    <property type="match status" value="5"/>
</dbReference>